<dbReference type="PANTHER" id="PTHR34203">
    <property type="entry name" value="METHYLTRANSFERASE, FKBM FAMILY PROTEIN"/>
    <property type="match status" value="1"/>
</dbReference>
<reference evidence="2 3" key="1">
    <citation type="submission" date="2020-03" db="EMBL/GenBank/DDBJ databases">
        <title>Sphingomonas sp. nov., isolated from fish.</title>
        <authorList>
            <person name="Hyun D.-W."/>
            <person name="Bae J.-W."/>
        </authorList>
    </citation>
    <scope>NUCLEOTIDE SEQUENCE [LARGE SCALE GENOMIC DNA]</scope>
    <source>
        <strain evidence="2 3">HDW15B</strain>
    </source>
</reference>
<dbReference type="GO" id="GO:0032259">
    <property type="term" value="P:methylation"/>
    <property type="evidence" value="ECO:0007669"/>
    <property type="project" value="UniProtKB-KW"/>
</dbReference>
<dbReference type="RefSeq" id="WP_166411792.1">
    <property type="nucleotide sequence ID" value="NZ_CP049869.1"/>
</dbReference>
<dbReference type="InterPro" id="IPR052514">
    <property type="entry name" value="SAM-dependent_MTase"/>
</dbReference>
<organism evidence="2 3">
    <name type="scientific">Sphingomonas piscis</name>
    <dbReference type="NCBI Taxonomy" id="2714943"/>
    <lineage>
        <taxon>Bacteria</taxon>
        <taxon>Pseudomonadati</taxon>
        <taxon>Pseudomonadota</taxon>
        <taxon>Alphaproteobacteria</taxon>
        <taxon>Sphingomonadales</taxon>
        <taxon>Sphingomonadaceae</taxon>
        <taxon>Sphingomonas</taxon>
    </lineage>
</organism>
<dbReference type="GO" id="GO:0008168">
    <property type="term" value="F:methyltransferase activity"/>
    <property type="evidence" value="ECO:0007669"/>
    <property type="project" value="UniProtKB-KW"/>
</dbReference>
<keyword evidence="3" id="KW-1185">Reference proteome</keyword>
<dbReference type="InterPro" id="IPR006342">
    <property type="entry name" value="FkbM_mtfrase"/>
</dbReference>
<dbReference type="PANTHER" id="PTHR34203:SF15">
    <property type="entry name" value="SLL1173 PROTEIN"/>
    <property type="match status" value="1"/>
</dbReference>
<dbReference type="Proteomes" id="UP000503222">
    <property type="component" value="Chromosome"/>
</dbReference>
<accession>A0A6G7YRN6</accession>
<keyword evidence="2" id="KW-0808">Transferase</keyword>
<name>A0A6G7YRN6_9SPHN</name>
<evidence type="ECO:0000313" key="2">
    <source>
        <dbReference type="EMBL" id="QIK79405.1"/>
    </source>
</evidence>
<gene>
    <name evidence="2" type="ORF">G7077_11325</name>
</gene>
<proteinExistence type="predicted"/>
<dbReference type="NCBIfam" id="TIGR01444">
    <property type="entry name" value="fkbM_fam"/>
    <property type="match status" value="1"/>
</dbReference>
<dbReference type="InterPro" id="IPR029063">
    <property type="entry name" value="SAM-dependent_MTases_sf"/>
</dbReference>
<dbReference type="SUPFAM" id="SSF53335">
    <property type="entry name" value="S-adenosyl-L-methionine-dependent methyltransferases"/>
    <property type="match status" value="1"/>
</dbReference>
<feature type="domain" description="Methyltransferase FkbM" evidence="1">
    <location>
        <begin position="46"/>
        <end position="187"/>
    </location>
</feature>
<dbReference type="Pfam" id="PF05050">
    <property type="entry name" value="Methyltransf_21"/>
    <property type="match status" value="1"/>
</dbReference>
<sequence length="220" mass="24822">MIKIGDFFFPDGEKHFAKFGDSVFEYGSRDRQAAYRYVKQWRRALDVGANVGIFSCDFASRFDHVVAFEPVPRTRDCLVLNVPPNVQVEPFAVADQEGVLTMYPTVLNCGGSFISNHPEVMTPEVSAKGKEQIEVQVRTIDSYGFDEVDLIKLDIQGAEYLALLGAKETIVRNRPVVLVEQKAVNAEHIPIIKKTSRMLRSWGMTAKEIAQSDRVFIFED</sequence>
<dbReference type="Gene3D" id="3.40.50.150">
    <property type="entry name" value="Vaccinia Virus protein VP39"/>
    <property type="match status" value="1"/>
</dbReference>
<protein>
    <submittedName>
        <fullName evidence="2">FkbM family methyltransferase</fullName>
    </submittedName>
</protein>
<keyword evidence="2" id="KW-0489">Methyltransferase</keyword>
<dbReference type="AlphaFoldDB" id="A0A6G7YRN6"/>
<dbReference type="KEGG" id="spii:G7077_11325"/>
<evidence type="ECO:0000259" key="1">
    <source>
        <dbReference type="Pfam" id="PF05050"/>
    </source>
</evidence>
<dbReference type="EMBL" id="CP049869">
    <property type="protein sequence ID" value="QIK79405.1"/>
    <property type="molecule type" value="Genomic_DNA"/>
</dbReference>
<evidence type="ECO:0000313" key="3">
    <source>
        <dbReference type="Proteomes" id="UP000503222"/>
    </source>
</evidence>